<dbReference type="EMBL" id="JADBGQ010000009">
    <property type="protein sequence ID" value="KAG5377741.1"/>
    <property type="molecule type" value="Genomic_DNA"/>
</dbReference>
<organism evidence="2 3">
    <name type="scientific">Brassica rapa subsp. trilocularis</name>
    <dbReference type="NCBI Taxonomy" id="1813537"/>
    <lineage>
        <taxon>Eukaryota</taxon>
        <taxon>Viridiplantae</taxon>
        <taxon>Streptophyta</taxon>
        <taxon>Embryophyta</taxon>
        <taxon>Tracheophyta</taxon>
        <taxon>Spermatophyta</taxon>
        <taxon>Magnoliopsida</taxon>
        <taxon>eudicotyledons</taxon>
        <taxon>Gunneridae</taxon>
        <taxon>Pentapetalae</taxon>
        <taxon>rosids</taxon>
        <taxon>malvids</taxon>
        <taxon>Brassicales</taxon>
        <taxon>Brassicaceae</taxon>
        <taxon>Brassiceae</taxon>
        <taxon>Brassica</taxon>
    </lineage>
</organism>
<gene>
    <name evidence="2" type="primary">A07p006900.1_BraROA</name>
    <name evidence="2" type="ORF">IGI04_025583</name>
</gene>
<reference evidence="2 3" key="1">
    <citation type="submission" date="2021-03" db="EMBL/GenBank/DDBJ databases">
        <authorList>
            <person name="King G.J."/>
            <person name="Bancroft I."/>
            <person name="Baten A."/>
            <person name="Bloomfield J."/>
            <person name="Borpatragohain P."/>
            <person name="He Z."/>
            <person name="Irish N."/>
            <person name="Irwin J."/>
            <person name="Liu K."/>
            <person name="Mauleon R.P."/>
            <person name="Moore J."/>
            <person name="Morris R."/>
            <person name="Ostergaard L."/>
            <person name="Wang B."/>
            <person name="Wells R."/>
        </authorList>
    </citation>
    <scope>NUCLEOTIDE SEQUENCE [LARGE SCALE GENOMIC DNA]</scope>
    <source>
        <strain evidence="2">R-o-18</strain>
        <tissue evidence="2">Leaf</tissue>
    </source>
</reference>
<feature type="compositionally biased region" description="Basic and acidic residues" evidence="1">
    <location>
        <begin position="127"/>
        <end position="139"/>
    </location>
</feature>
<dbReference type="Proteomes" id="UP000823674">
    <property type="component" value="Chromosome A07"/>
</dbReference>
<protein>
    <submittedName>
        <fullName evidence="2">Uncharacterized protein</fullName>
    </submittedName>
</protein>
<keyword evidence="3" id="KW-1185">Reference proteome</keyword>
<evidence type="ECO:0000313" key="3">
    <source>
        <dbReference type="Proteomes" id="UP000823674"/>
    </source>
</evidence>
<comment type="caution">
    <text evidence="2">The sequence shown here is derived from an EMBL/GenBank/DDBJ whole genome shotgun (WGS) entry which is preliminary data.</text>
</comment>
<accession>A0ABQ7KW47</accession>
<feature type="compositionally biased region" description="Basic and acidic residues" evidence="1">
    <location>
        <begin position="44"/>
        <end position="106"/>
    </location>
</feature>
<sequence>MDGTDWMQQSSDYKADLELNGLGHTQARTHTDDGPDMTFSADTNQDKDPFCLSKGPERTQPRRPLERLTSRHREQPRPSSDDAVHDHRRDDQRSYHRFRKLDDRFGRNQQYDDCAKRSEAVSQRPSYSKEKSARPKPKTEPLSSLSQETRAPEKLLQQSASTEPMAIPQSISCQSQKHCKDHELIIVSTNHETVLIKKFSLREHFFTWLKNVLLEQNQFDFVHVEKFKKLALSHSFPNSCTALLDFKSNKPTFGTQFTFLMFTHVLDDCPKRLNHVLDILRIEKLFEYFFRKFDVVSLVVLEAHDIQDQLQTEASRGETRGYNSMDGTEWMQQSSDCEADLELNGLGDTQTRTQTDDEPVMTFSADTNQDKDPLCLSKGPVTRSQTRRLKKLIVVLVYSEPDENQAKEPSQLFTYSVFGLV</sequence>
<feature type="region of interest" description="Disordered" evidence="1">
    <location>
        <begin position="17"/>
        <end position="163"/>
    </location>
</feature>
<name>A0ABQ7KW47_BRACM</name>
<proteinExistence type="predicted"/>
<evidence type="ECO:0000256" key="1">
    <source>
        <dbReference type="SAM" id="MobiDB-lite"/>
    </source>
</evidence>
<evidence type="ECO:0000313" key="2">
    <source>
        <dbReference type="EMBL" id="KAG5377741.1"/>
    </source>
</evidence>